<accession>A0A347VYJ4</accession>
<dbReference type="OrthoDB" id="9775455at2"/>
<organism evidence="5 6">
    <name type="scientific">Helicobacter saguini</name>
    <dbReference type="NCBI Taxonomy" id="1548018"/>
    <lineage>
        <taxon>Bacteria</taxon>
        <taxon>Pseudomonadati</taxon>
        <taxon>Campylobacterota</taxon>
        <taxon>Epsilonproteobacteria</taxon>
        <taxon>Campylobacterales</taxon>
        <taxon>Helicobacteraceae</taxon>
        <taxon>Helicobacter</taxon>
    </lineage>
</organism>
<evidence type="ECO:0000313" key="5">
    <source>
        <dbReference type="EMBL" id="TLD95324.1"/>
    </source>
</evidence>
<reference evidence="5 6" key="2">
    <citation type="journal article" date="2016" name="Infect. Immun.">
        <title>Helicobacter saguini, a Novel Helicobacter Isolated from Cotton-Top Tamarins with Ulcerative Colitis, Has Proinflammatory Properties and Induces Typhlocolitis and Dysplasia in Gnotobiotic IL-10-/- Mice.</title>
        <authorList>
            <person name="Shen Z."/>
            <person name="Mannion A."/>
            <person name="Whary M.T."/>
            <person name="Muthupalani S."/>
            <person name="Sheh A."/>
            <person name="Feng Y."/>
            <person name="Gong G."/>
            <person name="Vandamme P."/>
            <person name="Holcombe H.R."/>
            <person name="Paster B.J."/>
            <person name="Fox J.G."/>
        </authorList>
    </citation>
    <scope>NUCLEOTIDE SEQUENCE [LARGE SCALE GENOMIC DNA]</scope>
    <source>
        <strain evidence="5 6">MIT 97-6194</strain>
    </source>
</reference>
<comment type="similarity">
    <text evidence="1">Belongs to the bacterial secretin family.</text>
</comment>
<dbReference type="PANTHER" id="PTHR30332">
    <property type="entry name" value="PROBABLE GENERAL SECRETION PATHWAY PROTEIN D"/>
    <property type="match status" value="1"/>
</dbReference>
<name>A0A347VYJ4_9HELI</name>
<dbReference type="RefSeq" id="WP_052062603.1">
    <property type="nucleotide sequence ID" value="NZ_JRMP02000003.1"/>
</dbReference>
<protein>
    <submittedName>
        <fullName evidence="5">Pilus assembly protein MshL</fullName>
    </submittedName>
</protein>
<dbReference type="InterPro" id="IPR050810">
    <property type="entry name" value="Bact_Secretion_Sys_Channel"/>
</dbReference>
<comment type="caution">
    <text evidence="5">The sequence shown here is derived from an EMBL/GenBank/DDBJ whole genome shotgun (WGS) entry which is preliminary data.</text>
</comment>
<proteinExistence type="inferred from homology"/>
<feature type="region of interest" description="Disordered" evidence="2">
    <location>
        <begin position="189"/>
        <end position="223"/>
    </location>
</feature>
<dbReference type="Pfam" id="PF00263">
    <property type="entry name" value="Secretin"/>
    <property type="match status" value="1"/>
</dbReference>
<reference evidence="5 6" key="1">
    <citation type="journal article" date="2014" name="Genome Announc.">
        <title>Draft genome sequences of eight enterohepatic helicobacter species isolated from both laboratory and wild rodents.</title>
        <authorList>
            <person name="Sheh A."/>
            <person name="Shen Z."/>
            <person name="Fox J.G."/>
        </authorList>
    </citation>
    <scope>NUCLEOTIDE SEQUENCE [LARGE SCALE GENOMIC DNA]</scope>
    <source>
        <strain evidence="5 6">MIT 97-6194</strain>
    </source>
</reference>
<evidence type="ECO:0000313" key="4">
    <source>
        <dbReference type="EMBL" id="MWV70384.1"/>
    </source>
</evidence>
<reference evidence="5" key="3">
    <citation type="submission" date="2018-04" db="EMBL/GenBank/DDBJ databases">
        <authorList>
            <person name="Sheh A."/>
            <person name="Shen Z."/>
            <person name="Mannion A.J."/>
            <person name="Fox J.G."/>
        </authorList>
    </citation>
    <scope>NUCLEOTIDE SEQUENCE</scope>
    <source>
        <strain evidence="5">MIT 97-6194</strain>
    </source>
</reference>
<feature type="domain" description="Type II/III secretion system secretin-like" evidence="3">
    <location>
        <begin position="547"/>
        <end position="719"/>
    </location>
</feature>
<dbReference type="InterPro" id="IPR001775">
    <property type="entry name" value="GspD/PilQ"/>
</dbReference>
<reference evidence="4 7" key="4">
    <citation type="submission" date="2019-12" db="EMBL/GenBank/DDBJ databases">
        <title>Multi-Generational Helicobacter saguini Isolates.</title>
        <authorList>
            <person name="Mannion A."/>
            <person name="Shen Z."/>
            <person name="Fox J.G."/>
        </authorList>
    </citation>
    <scope>NUCLEOTIDE SEQUENCE [LARGE SCALE GENOMIC DNA]</scope>
    <source>
        <strain evidence="4">16-048</strain>
        <strain evidence="7">16-048 (F4)</strain>
    </source>
</reference>
<dbReference type="PANTHER" id="PTHR30332:SF17">
    <property type="entry name" value="TYPE IV PILIATION SYSTEM PROTEIN DR_0774-RELATED"/>
    <property type="match status" value="1"/>
</dbReference>
<feature type="compositionally biased region" description="Low complexity" evidence="2">
    <location>
        <begin position="189"/>
        <end position="219"/>
    </location>
</feature>
<dbReference type="GO" id="GO:0009306">
    <property type="term" value="P:protein secretion"/>
    <property type="evidence" value="ECO:0007669"/>
    <property type="project" value="InterPro"/>
</dbReference>
<keyword evidence="6" id="KW-1185">Reference proteome</keyword>
<evidence type="ECO:0000259" key="3">
    <source>
        <dbReference type="Pfam" id="PF00263"/>
    </source>
</evidence>
<dbReference type="EMBL" id="JRMP02000003">
    <property type="protein sequence ID" value="TLD95324.1"/>
    <property type="molecule type" value="Genomic_DNA"/>
</dbReference>
<sequence>MLRFLLILNVICGGLFCVVWADSKLDSNEIIESNVLKDSSIVVDSISQNSQDSKDSVNVLQDSNIAKDSIESTQVTESNLAQDSIQSIESNLSQDSNIKQDSKQITESNIVQDSNKTIKQDSNHYSIMQDLESALSAYVKQDLPKDLSLKFHKIHSSLTSQFPQTHSENLAHNAYNAHNAINPFSLEKTQQTQENNQNNTPQKAQNEAQNEAQDTQQNQIKKPLNNKTLPTLYTDSIDIKTLSPKCINQTFSLKKENNLDIHEILNFLAKSCEFSLQYYSDKNAKIPTHLSSLNVQDKGLDFLLKLLLSDTFYDIKPHQLVLKEHEMLIYELNYVSSTRMAQSNTDVLFSQEQNYGNQNTYTGYGGYNGYQNYAFQPPPTQNLITQNPPQNLSGYLDNFSLKNQLRTQMNYANHNFGKSGTKIYSLDEINFWADVESKLGILLELRKGDRFMIDKGAGLVTIWTNRVKMRDVAHFLNNLESKMNLQVAIDVEILTLTHFNATNIGIDWQEIFKILNPTTSAFNLATNGSNFSITNATTSLNPLFSLLKTYGNLRSLSNPKIMALNNQPAIISVGSVLRYSQNLVFQSNNTTNTIQNTSTQYPSVFSGILLDITPSISLDSIILRINPSITKTKDPELENTSQALNSPPNLSTNQLSTIIKLKDGERVIIGGLLSNIAQNSSQAIPALGETKALNKIFGKQSKLSRNEELIIIITPRIIRD</sequence>
<gene>
    <name evidence="4" type="ORF">DCO61_10340</name>
    <name evidence="5" type="ORF">LS64_002985</name>
</gene>
<evidence type="ECO:0000313" key="7">
    <source>
        <dbReference type="Proteomes" id="UP000477070"/>
    </source>
</evidence>
<evidence type="ECO:0000256" key="1">
    <source>
        <dbReference type="RuleBase" id="RU004003"/>
    </source>
</evidence>
<dbReference type="InterPro" id="IPR004846">
    <property type="entry name" value="T2SS/T3SS_dom"/>
</dbReference>
<evidence type="ECO:0000313" key="6">
    <source>
        <dbReference type="Proteomes" id="UP000029714"/>
    </source>
</evidence>
<dbReference type="Proteomes" id="UP000477070">
    <property type="component" value="Unassembled WGS sequence"/>
</dbReference>
<dbReference type="EMBL" id="QBIU01000002">
    <property type="protein sequence ID" value="MWV70384.1"/>
    <property type="molecule type" value="Genomic_DNA"/>
</dbReference>
<dbReference type="AlphaFoldDB" id="A0A347VYJ4"/>
<dbReference type="Proteomes" id="UP000029714">
    <property type="component" value="Unassembled WGS sequence"/>
</dbReference>
<dbReference type="PRINTS" id="PR00811">
    <property type="entry name" value="BCTERIALGSPD"/>
</dbReference>
<dbReference type="GO" id="GO:0015627">
    <property type="term" value="C:type II protein secretion system complex"/>
    <property type="evidence" value="ECO:0007669"/>
    <property type="project" value="TreeGrafter"/>
</dbReference>
<evidence type="ECO:0000256" key="2">
    <source>
        <dbReference type="SAM" id="MobiDB-lite"/>
    </source>
</evidence>